<name>A0A252A094_9PROT</name>
<comment type="caution">
    <text evidence="2">The sequence shown here is derived from an EMBL/GenBank/DDBJ whole genome shotgun (WGS) entry which is preliminary data.</text>
</comment>
<protein>
    <submittedName>
        <fullName evidence="2">Uncharacterized protein</fullName>
    </submittedName>
</protein>
<accession>A0A252A094</accession>
<organism evidence="2 3">
    <name type="scientific">Acetobacter orientalis</name>
    <dbReference type="NCBI Taxonomy" id="146474"/>
    <lineage>
        <taxon>Bacteria</taxon>
        <taxon>Pseudomonadati</taxon>
        <taxon>Pseudomonadota</taxon>
        <taxon>Alphaproteobacteria</taxon>
        <taxon>Acetobacterales</taxon>
        <taxon>Acetobacteraceae</taxon>
        <taxon>Acetobacter</taxon>
    </lineage>
</organism>
<dbReference type="AlphaFoldDB" id="A0A252A094"/>
<gene>
    <name evidence="2" type="ORF">HK12_08455</name>
</gene>
<feature type="region of interest" description="Disordered" evidence="1">
    <location>
        <begin position="1"/>
        <end position="32"/>
    </location>
</feature>
<sequence length="72" mass="7983">MVEGTKPVAADLTGDHIDPDTGKPLPHGVSYRGPKQYTTRNIVYCRRVLKNFSITAQTKRLLNETTVKAELA</sequence>
<evidence type="ECO:0000256" key="1">
    <source>
        <dbReference type="SAM" id="MobiDB-lite"/>
    </source>
</evidence>
<reference evidence="2 3" key="1">
    <citation type="submission" date="2014-06" db="EMBL/GenBank/DDBJ databases">
        <authorList>
            <person name="Ju J."/>
            <person name="Zhang J."/>
        </authorList>
    </citation>
    <scope>NUCLEOTIDE SEQUENCE [LARGE SCALE GENOMIC DNA]</scope>
    <source>
        <strain evidence="2">DmW_045</strain>
    </source>
</reference>
<evidence type="ECO:0000313" key="3">
    <source>
        <dbReference type="Proteomes" id="UP000194639"/>
    </source>
</evidence>
<evidence type="ECO:0000313" key="2">
    <source>
        <dbReference type="EMBL" id="OUI80507.1"/>
    </source>
</evidence>
<proteinExistence type="predicted"/>
<dbReference type="EMBL" id="JOMO01000032">
    <property type="protein sequence ID" value="OUI80507.1"/>
    <property type="molecule type" value="Genomic_DNA"/>
</dbReference>
<dbReference type="Proteomes" id="UP000194639">
    <property type="component" value="Unassembled WGS sequence"/>
</dbReference>